<dbReference type="PANTHER" id="PTHR43752:SF2">
    <property type="entry name" value="BNR_ASP-BOX REPEAT FAMILY PROTEIN"/>
    <property type="match status" value="1"/>
</dbReference>
<organism evidence="4 5">
    <name type="scientific">Candidatus Colimorpha enterica</name>
    <dbReference type="NCBI Taxonomy" id="3083063"/>
    <lineage>
        <taxon>Bacteria</taxon>
        <taxon>Pseudomonadati</taxon>
        <taxon>Bacteroidota</taxon>
        <taxon>Bacteroidia</taxon>
        <taxon>Bacteroidales</taxon>
        <taxon>Candidatus Colimorpha</taxon>
    </lineage>
</organism>
<dbReference type="InterPro" id="IPR002860">
    <property type="entry name" value="BNR_rpt"/>
</dbReference>
<name>A0AAE3FHS0_9BACT</name>
<dbReference type="SUPFAM" id="SSF49899">
    <property type="entry name" value="Concanavalin A-like lectins/glucanases"/>
    <property type="match status" value="1"/>
</dbReference>
<dbReference type="PROSITE" id="PS51257">
    <property type="entry name" value="PROKAR_LIPOPROTEIN"/>
    <property type="match status" value="1"/>
</dbReference>
<comment type="caution">
    <text evidence="4">The sequence shown here is derived from an EMBL/GenBank/DDBJ whole genome shotgun (WGS) entry which is preliminary data.</text>
</comment>
<feature type="chain" id="PRO_5042040225" evidence="2">
    <location>
        <begin position="23"/>
        <end position="1184"/>
    </location>
</feature>
<protein>
    <submittedName>
        <fullName evidence="4">Exo-alpha-sialidase</fullName>
    </submittedName>
</protein>
<dbReference type="InterPro" id="IPR013320">
    <property type="entry name" value="ConA-like_dom_sf"/>
</dbReference>
<evidence type="ECO:0000259" key="3">
    <source>
        <dbReference type="Pfam" id="PF13088"/>
    </source>
</evidence>
<dbReference type="SUPFAM" id="SSF50939">
    <property type="entry name" value="Sialidases"/>
    <property type="match status" value="1"/>
</dbReference>
<reference evidence="4 5" key="1">
    <citation type="submission" date="2022-03" db="EMBL/GenBank/DDBJ databases">
        <title>Metagenome-assembled genomes from swine fecal metagenomes.</title>
        <authorList>
            <person name="Holman D.B."/>
            <person name="Kommadath A."/>
        </authorList>
    </citation>
    <scope>NUCLEOTIDE SEQUENCE [LARGE SCALE GENOMIC DNA]</scope>
    <source>
        <strain evidence="4">SUG147</strain>
    </source>
</reference>
<dbReference type="InterPro" id="IPR036278">
    <property type="entry name" value="Sialidase_sf"/>
</dbReference>
<keyword evidence="2" id="KW-0732">Signal</keyword>
<dbReference type="Pfam" id="PF13088">
    <property type="entry name" value="BNR_2"/>
    <property type="match status" value="1"/>
</dbReference>
<dbReference type="Proteomes" id="UP001139365">
    <property type="component" value="Unassembled WGS sequence"/>
</dbReference>
<proteinExistence type="predicted"/>
<dbReference type="InterPro" id="IPR011040">
    <property type="entry name" value="Sialidase"/>
</dbReference>
<evidence type="ECO:0000313" key="5">
    <source>
        <dbReference type="Proteomes" id="UP001139365"/>
    </source>
</evidence>
<dbReference type="PANTHER" id="PTHR43752">
    <property type="entry name" value="BNR/ASP-BOX REPEAT FAMILY PROTEIN"/>
    <property type="match status" value="1"/>
</dbReference>
<feature type="compositionally biased region" description="Basic and acidic residues" evidence="1">
    <location>
        <begin position="44"/>
        <end position="57"/>
    </location>
</feature>
<dbReference type="GO" id="GO:0005975">
    <property type="term" value="P:carbohydrate metabolic process"/>
    <property type="evidence" value="ECO:0007669"/>
    <property type="project" value="UniProtKB-ARBA"/>
</dbReference>
<evidence type="ECO:0000256" key="1">
    <source>
        <dbReference type="SAM" id="MobiDB-lite"/>
    </source>
</evidence>
<sequence>MKKTKRMIPFLLAAAMLLSACGGGGNGKETTGDDNTVTTTPGTEEPKETVDPKADLDLDTKADGADGTFYDAFPTGDAKWAVNGNGGTVSAKDGAMTVRIKTYGSDTPVERKGFLPLDDRFEISFRLKIISGGRHIGFVHEFGGSRIFMYIYPDSIFLRGADGAVYDDLPLDIGNEWHEYRMVSDGENVHYYVDGKYVVSAAPQNGSYSGKMRFFASPIAGTDTEFLVDYVRYSSLKGRISISDIENGAEYPDSARLSLSVNVDRDIPAGEVVYRANGVKIGSSDRKNIGYPFDWENIKPGKYYITAELGENVSYPVAVTLGKPEAVSVGTAEGVTSTSDRLYGSYEIAFDVKGDGKLTSDSGMNRAELAFSGGEVTLPDGSRTAAGDGNYILLADGETGWLYRGGRLIAGFVCPISSGKAGVTYDGGVSGVSVRGFNPTYYTPAGGYTALDSFGKSWVLSVMTDAGKDSSVILSDGFYKCRLTVSGGKLYGGDAPKNKAELRELAVLPAGKNVLEVRCVNGIALIYSGGKWLGSLRLPATAERPYAEISGAECEIRGYADRYYLDLDFVTEDYKDYLTFTGSCGAENGRLSLTDCTVVGTQFARFCDFTVKADLGGKKTGGFWLLSGWSELYGVRGGYDLSSGKYSLYLDGKLLASVTGDAPAAETEMTLSVSENGITLSVDGKAVLHDDAVPTKWGACGVKVDGEAAVTSMSYRGDGFPQASRFFTDRGKSEYPDIVELEGGRLLMTEEGYALYSDDGGTTWEKLSGDTFGKNSIVLSSGRLLTVKRSNVSAESMTIDLAYLSDDGGKTFKGPFQLQGKASYRIAMNCKLTQAESGRVFFVTGESGHGVEHAAVMGIYYSDNDGMTWKKIETEINYETTGMNLQEGVIVDLGNGTLRFYARSDRGFLYYSDSTDNGMTFDTDFRPAPFAAVCSAFNVERDRKTGELFMAWEYNCTNDHGQIQFPRTRVALAVSRDKGQSWEYLADVDDYSNAASIYHFNIGVNVTEKYVFVTVIRAVPEGRSWVNHGYIMRYERAKLTALPRFTPLHSLTAGTFRSDYYSEVLGNSVIARDGVISAGEKRYDGGKFEGNRTLIPLEYIAGLIKGEYAGGKITLGSSVWKFTEGADFCGDIGMQDKAAMSGGKLSITVRDAAAIFGLSVEVTDAYAAIFAAPYGAGFGGVIGE</sequence>
<feature type="domain" description="Sialidase" evidence="3">
    <location>
        <begin position="787"/>
        <end position="992"/>
    </location>
</feature>
<dbReference type="AlphaFoldDB" id="A0AAE3FHS0"/>
<feature type="compositionally biased region" description="Low complexity" evidence="1">
    <location>
        <begin position="33"/>
        <end position="43"/>
    </location>
</feature>
<feature type="signal peptide" evidence="2">
    <location>
        <begin position="1"/>
        <end position="22"/>
    </location>
</feature>
<evidence type="ECO:0000313" key="4">
    <source>
        <dbReference type="EMBL" id="MCI5754763.1"/>
    </source>
</evidence>
<dbReference type="Gene3D" id="2.120.10.10">
    <property type="match status" value="1"/>
</dbReference>
<dbReference type="EMBL" id="JALEMU010000014">
    <property type="protein sequence ID" value="MCI5754763.1"/>
    <property type="molecule type" value="Genomic_DNA"/>
</dbReference>
<feature type="region of interest" description="Disordered" evidence="1">
    <location>
        <begin position="24"/>
        <end position="57"/>
    </location>
</feature>
<dbReference type="Pfam" id="PF02012">
    <property type="entry name" value="BNR"/>
    <property type="match status" value="1"/>
</dbReference>
<gene>
    <name evidence="4" type="ORF">MR241_00530</name>
</gene>
<dbReference type="CDD" id="cd15482">
    <property type="entry name" value="Sialidase_non-viral"/>
    <property type="match status" value="1"/>
</dbReference>
<accession>A0AAE3FHS0</accession>
<dbReference type="GO" id="GO:0004553">
    <property type="term" value="F:hydrolase activity, hydrolyzing O-glycosyl compounds"/>
    <property type="evidence" value="ECO:0007669"/>
    <property type="project" value="UniProtKB-ARBA"/>
</dbReference>
<evidence type="ECO:0000256" key="2">
    <source>
        <dbReference type="SAM" id="SignalP"/>
    </source>
</evidence>